<proteinExistence type="predicted"/>
<dbReference type="EMBL" id="MNPL01027801">
    <property type="protein sequence ID" value="OQR67683.1"/>
    <property type="molecule type" value="Genomic_DNA"/>
</dbReference>
<dbReference type="InParanoid" id="A0A1V9X2R2"/>
<dbReference type="Proteomes" id="UP000192247">
    <property type="component" value="Unassembled WGS sequence"/>
</dbReference>
<name>A0A1V9X2R2_9ACAR</name>
<keyword evidence="2" id="KW-1185">Reference proteome</keyword>
<gene>
    <name evidence="1" type="ORF">BIW11_04720</name>
</gene>
<reference evidence="1 2" key="1">
    <citation type="journal article" date="2017" name="Gigascience">
        <title>Draft genome of the honey bee ectoparasitic mite, Tropilaelaps mercedesae, is shaped by the parasitic life history.</title>
        <authorList>
            <person name="Dong X."/>
            <person name="Armstrong S.D."/>
            <person name="Xia D."/>
            <person name="Makepeace B.L."/>
            <person name="Darby A.C."/>
            <person name="Kadowaki T."/>
        </authorList>
    </citation>
    <scope>NUCLEOTIDE SEQUENCE [LARGE SCALE GENOMIC DNA]</scope>
    <source>
        <strain evidence="1">Wuxi-XJTLU</strain>
    </source>
</reference>
<protein>
    <submittedName>
        <fullName evidence="1">Uncharacterized protein</fullName>
    </submittedName>
</protein>
<evidence type="ECO:0000313" key="2">
    <source>
        <dbReference type="Proteomes" id="UP000192247"/>
    </source>
</evidence>
<comment type="caution">
    <text evidence="1">The sequence shown here is derived from an EMBL/GenBank/DDBJ whole genome shotgun (WGS) entry which is preliminary data.</text>
</comment>
<organism evidence="1 2">
    <name type="scientific">Tropilaelaps mercedesae</name>
    <dbReference type="NCBI Taxonomy" id="418985"/>
    <lineage>
        <taxon>Eukaryota</taxon>
        <taxon>Metazoa</taxon>
        <taxon>Ecdysozoa</taxon>
        <taxon>Arthropoda</taxon>
        <taxon>Chelicerata</taxon>
        <taxon>Arachnida</taxon>
        <taxon>Acari</taxon>
        <taxon>Parasitiformes</taxon>
        <taxon>Mesostigmata</taxon>
        <taxon>Gamasina</taxon>
        <taxon>Dermanyssoidea</taxon>
        <taxon>Laelapidae</taxon>
        <taxon>Tropilaelaps</taxon>
    </lineage>
</organism>
<evidence type="ECO:0000313" key="1">
    <source>
        <dbReference type="EMBL" id="OQR67683.1"/>
    </source>
</evidence>
<sequence length="66" mass="7772">MFVKAVMERCEEGNVLSQQFVYLYSTDFFKFGTSHIHTVLRFGMEDYFGLTGKHEQSMRRLSPKKS</sequence>
<accession>A0A1V9X2R2</accession>
<dbReference type="AlphaFoldDB" id="A0A1V9X2R2"/>